<dbReference type="EMBL" id="FN649756">
    <property type="protein sequence ID" value="CBJ32387.1"/>
    <property type="molecule type" value="Genomic_DNA"/>
</dbReference>
<dbReference type="InterPro" id="IPR035952">
    <property type="entry name" value="Rhomboid-like_sf"/>
</dbReference>
<dbReference type="GO" id="GO:0006950">
    <property type="term" value="P:response to stress"/>
    <property type="evidence" value="ECO:0007669"/>
    <property type="project" value="UniProtKB-ARBA"/>
</dbReference>
<evidence type="ECO:0000256" key="3">
    <source>
        <dbReference type="ARBA" id="ARBA00022692"/>
    </source>
</evidence>
<evidence type="ECO:0000313" key="9">
    <source>
        <dbReference type="Proteomes" id="UP000002630"/>
    </source>
</evidence>
<sequence>MNNAPADPLSWYYDIPVVTRVYLTAAFVTTAMCQLDATSSTKLFFSWPLICKGQVWRLVTNFFFFGALDVHFLFHMYFLVRYSRLLEEGDFRGRTGDFVWFLLFCASLMIGAAPYLAMNFLGRPLAFMMVYVWGRRNEHVRMNLLGMFPFTAPYLPWVLLLLSAVLGSPLKSDLLGIAVGHLFYFLEFVYPEVANIRGWKWKQLMRAPRIVQQLCGQVPAVDRQDVPAVVPVPDVGQGHLHDD</sequence>
<dbReference type="OrthoDB" id="1716531at2759"/>
<comment type="subcellular location">
    <subcellularLocation>
        <location evidence="1 7">Endoplasmic reticulum membrane</location>
        <topology evidence="1 7">Multi-pass membrane protein</topology>
    </subcellularLocation>
</comment>
<organism evidence="8 9">
    <name type="scientific">Ectocarpus siliculosus</name>
    <name type="common">Brown alga</name>
    <name type="synonym">Conferva siliculosa</name>
    <dbReference type="NCBI Taxonomy" id="2880"/>
    <lineage>
        <taxon>Eukaryota</taxon>
        <taxon>Sar</taxon>
        <taxon>Stramenopiles</taxon>
        <taxon>Ochrophyta</taxon>
        <taxon>PX clade</taxon>
        <taxon>Phaeophyceae</taxon>
        <taxon>Ectocarpales</taxon>
        <taxon>Ectocarpaceae</taxon>
        <taxon>Ectocarpus</taxon>
    </lineage>
</organism>
<dbReference type="STRING" id="2880.D7FXX4"/>
<proteinExistence type="inferred from homology"/>
<dbReference type="Pfam" id="PF04511">
    <property type="entry name" value="DER1"/>
    <property type="match status" value="1"/>
</dbReference>
<feature type="transmembrane region" description="Helical" evidence="7">
    <location>
        <begin position="58"/>
        <end position="78"/>
    </location>
</feature>
<evidence type="ECO:0000256" key="4">
    <source>
        <dbReference type="ARBA" id="ARBA00022824"/>
    </source>
</evidence>
<gene>
    <name evidence="8" type="ORF">Esi_0334_0030</name>
</gene>
<dbReference type="EMBL" id="FN648525">
    <property type="protein sequence ID" value="CBJ32387.1"/>
    <property type="molecule type" value="Genomic_DNA"/>
</dbReference>
<evidence type="ECO:0000256" key="2">
    <source>
        <dbReference type="ARBA" id="ARBA00008917"/>
    </source>
</evidence>
<evidence type="ECO:0000256" key="7">
    <source>
        <dbReference type="RuleBase" id="RU363059"/>
    </source>
</evidence>
<comment type="function">
    <text evidence="7">May be involved in the degradation of misfolded endoplasmic reticulum (ER) luminal proteins.</text>
</comment>
<reference evidence="8 9" key="1">
    <citation type="journal article" date="2010" name="Nature">
        <title>The Ectocarpus genome and the independent evolution of multicellularity in brown algae.</title>
        <authorList>
            <person name="Cock J.M."/>
            <person name="Sterck L."/>
            <person name="Rouze P."/>
            <person name="Scornet D."/>
            <person name="Allen A.E."/>
            <person name="Amoutzias G."/>
            <person name="Anthouard V."/>
            <person name="Artiguenave F."/>
            <person name="Aury J.M."/>
            <person name="Badger J.H."/>
            <person name="Beszteri B."/>
            <person name="Billiau K."/>
            <person name="Bonnet E."/>
            <person name="Bothwell J.H."/>
            <person name="Bowler C."/>
            <person name="Boyen C."/>
            <person name="Brownlee C."/>
            <person name="Carrano C.J."/>
            <person name="Charrier B."/>
            <person name="Cho G.Y."/>
            <person name="Coelho S.M."/>
            <person name="Collen J."/>
            <person name="Corre E."/>
            <person name="Da Silva C."/>
            <person name="Delage L."/>
            <person name="Delaroque N."/>
            <person name="Dittami S.M."/>
            <person name="Doulbeau S."/>
            <person name="Elias M."/>
            <person name="Farnham G."/>
            <person name="Gachon C.M."/>
            <person name="Gschloessl B."/>
            <person name="Heesch S."/>
            <person name="Jabbari K."/>
            <person name="Jubin C."/>
            <person name="Kawai H."/>
            <person name="Kimura K."/>
            <person name="Kloareg B."/>
            <person name="Kupper F.C."/>
            <person name="Lang D."/>
            <person name="Le Bail A."/>
            <person name="Leblanc C."/>
            <person name="Lerouge P."/>
            <person name="Lohr M."/>
            <person name="Lopez P.J."/>
            <person name="Martens C."/>
            <person name="Maumus F."/>
            <person name="Michel G."/>
            <person name="Miranda-Saavedra D."/>
            <person name="Morales J."/>
            <person name="Moreau H."/>
            <person name="Motomura T."/>
            <person name="Nagasato C."/>
            <person name="Napoli C.A."/>
            <person name="Nelson D.R."/>
            <person name="Nyvall-Collen P."/>
            <person name="Peters A.F."/>
            <person name="Pommier C."/>
            <person name="Potin P."/>
            <person name="Poulain J."/>
            <person name="Quesneville H."/>
            <person name="Read B."/>
            <person name="Rensing S.A."/>
            <person name="Ritter A."/>
            <person name="Rousvoal S."/>
            <person name="Samanta M."/>
            <person name="Samson G."/>
            <person name="Schroeder D.C."/>
            <person name="Segurens B."/>
            <person name="Strittmatter M."/>
            <person name="Tonon T."/>
            <person name="Tregear J.W."/>
            <person name="Valentin K."/>
            <person name="von Dassow P."/>
            <person name="Yamagishi T."/>
            <person name="Van de Peer Y."/>
            <person name="Wincker P."/>
        </authorList>
    </citation>
    <scope>NUCLEOTIDE SEQUENCE [LARGE SCALE GENOMIC DNA]</scope>
    <source>
        <strain evidence="9">Ec32 / CCAP1310/4</strain>
    </source>
</reference>
<feature type="transmembrane region" description="Helical" evidence="7">
    <location>
        <begin position="174"/>
        <end position="196"/>
    </location>
</feature>
<feature type="transmembrane region" description="Helical" evidence="7">
    <location>
        <begin position="142"/>
        <end position="162"/>
    </location>
</feature>
<dbReference type="InterPro" id="IPR007599">
    <property type="entry name" value="DER1"/>
</dbReference>
<keyword evidence="5 7" id="KW-1133">Transmembrane helix</keyword>
<protein>
    <recommendedName>
        <fullName evidence="7">Derlin</fullName>
    </recommendedName>
</protein>
<dbReference type="InParanoid" id="D7FXX4"/>
<evidence type="ECO:0000256" key="5">
    <source>
        <dbReference type="ARBA" id="ARBA00022989"/>
    </source>
</evidence>
<dbReference type="PANTHER" id="PTHR11009">
    <property type="entry name" value="DER1-LIKE PROTEIN, DERLIN"/>
    <property type="match status" value="1"/>
</dbReference>
<dbReference type="SUPFAM" id="SSF144091">
    <property type="entry name" value="Rhomboid-like"/>
    <property type="match status" value="1"/>
</dbReference>
<keyword evidence="9" id="KW-1185">Reference proteome</keyword>
<dbReference type="OMA" id="FKSQYWR"/>
<accession>D7FXX4</accession>
<dbReference type="FunCoup" id="D7FXX4">
    <property type="interactions" value="233"/>
</dbReference>
<feature type="transmembrane region" description="Helical" evidence="7">
    <location>
        <begin position="20"/>
        <end position="37"/>
    </location>
</feature>
<keyword evidence="4 7" id="KW-0256">Endoplasmic reticulum</keyword>
<dbReference type="GO" id="GO:0005789">
    <property type="term" value="C:endoplasmic reticulum membrane"/>
    <property type="evidence" value="ECO:0007669"/>
    <property type="project" value="UniProtKB-SubCell"/>
</dbReference>
<name>D7FXX4_ECTSI</name>
<keyword evidence="6 7" id="KW-0472">Membrane</keyword>
<comment type="similarity">
    <text evidence="2 7">Belongs to the derlin family.</text>
</comment>
<dbReference type="AlphaFoldDB" id="D7FXX4"/>
<dbReference type="Proteomes" id="UP000002630">
    <property type="component" value="Linkage Group LG31"/>
</dbReference>
<evidence type="ECO:0000313" key="8">
    <source>
        <dbReference type="EMBL" id="CBJ32387.1"/>
    </source>
</evidence>
<evidence type="ECO:0000256" key="6">
    <source>
        <dbReference type="ARBA" id="ARBA00023136"/>
    </source>
</evidence>
<dbReference type="eggNOG" id="KOG0858">
    <property type="taxonomic scope" value="Eukaryota"/>
</dbReference>
<evidence type="ECO:0000256" key="1">
    <source>
        <dbReference type="ARBA" id="ARBA00004477"/>
    </source>
</evidence>
<feature type="transmembrane region" description="Helical" evidence="7">
    <location>
        <begin position="98"/>
        <end position="121"/>
    </location>
</feature>
<keyword evidence="3 7" id="KW-0812">Transmembrane</keyword>